<proteinExistence type="predicted"/>
<dbReference type="InterPro" id="IPR050624">
    <property type="entry name" value="HTH-type_Tx_Regulator"/>
</dbReference>
<dbReference type="Gene3D" id="1.10.357.10">
    <property type="entry name" value="Tetracycline Repressor, domain 2"/>
    <property type="match status" value="1"/>
</dbReference>
<dbReference type="SUPFAM" id="SSF46689">
    <property type="entry name" value="Homeodomain-like"/>
    <property type="match status" value="1"/>
</dbReference>
<sequence length="175" mass="21044">MNKKNSIIKGLFSVMNTYEFSMITVTQIAQEANIGRKTFYRYFKNKEEVLEEAIELLFTEYASKHENYYSPRLEILIYNHFSFWNEHLDYLKLLYKNELMFYLFKQYQKYTAQLNAYYLKDKKFDNDTSKYTNAFVTGVFWSMLYTWIENGAVESPSALAKIILNSFENKVQEEK</sequence>
<evidence type="ECO:0000313" key="5">
    <source>
        <dbReference type="Proteomes" id="UP000524387"/>
    </source>
</evidence>
<evidence type="ECO:0000256" key="2">
    <source>
        <dbReference type="PROSITE-ProRule" id="PRU00335"/>
    </source>
</evidence>
<feature type="domain" description="HTH tetR-type" evidence="3">
    <location>
        <begin position="1"/>
        <end position="61"/>
    </location>
</feature>
<accession>A0A823JEP1</accession>
<dbReference type="Pfam" id="PF00440">
    <property type="entry name" value="TetR_N"/>
    <property type="match status" value="1"/>
</dbReference>
<keyword evidence="1 2" id="KW-0238">DNA-binding</keyword>
<evidence type="ECO:0000259" key="3">
    <source>
        <dbReference type="PROSITE" id="PS50977"/>
    </source>
</evidence>
<dbReference type="InterPro" id="IPR039532">
    <property type="entry name" value="TetR_C_Firmicutes"/>
</dbReference>
<evidence type="ECO:0000256" key="1">
    <source>
        <dbReference type="ARBA" id="ARBA00023125"/>
    </source>
</evidence>
<gene>
    <name evidence="4" type="ORF">CW895_14850</name>
</gene>
<dbReference type="Pfam" id="PF14278">
    <property type="entry name" value="TetR_C_8"/>
    <property type="match status" value="1"/>
</dbReference>
<protein>
    <submittedName>
        <fullName evidence="4">TetR/AcrR family transcriptional regulator</fullName>
    </submittedName>
</protein>
<dbReference type="Proteomes" id="UP000524387">
    <property type="component" value="Unassembled WGS sequence"/>
</dbReference>
<dbReference type="InterPro" id="IPR001647">
    <property type="entry name" value="HTH_TetR"/>
</dbReference>
<reference evidence="4 5" key="1">
    <citation type="submission" date="2019-04" db="EMBL/GenBank/DDBJ databases">
        <authorList>
            <consortium name="GenomeTrakr network: Whole genome sequencing for foodborne pathogen traceback"/>
        </authorList>
    </citation>
    <scope>NUCLEOTIDE SEQUENCE [LARGE SCALE GENOMIC DNA]</scope>
    <source>
        <strain evidence="4 5">CFSAN072502</strain>
    </source>
</reference>
<organism evidence="4 5">
    <name type="scientific">Listeria monocytogenes</name>
    <dbReference type="NCBI Taxonomy" id="1639"/>
    <lineage>
        <taxon>Bacteria</taxon>
        <taxon>Bacillati</taxon>
        <taxon>Bacillota</taxon>
        <taxon>Bacilli</taxon>
        <taxon>Bacillales</taxon>
        <taxon>Listeriaceae</taxon>
        <taxon>Listeria</taxon>
    </lineage>
</organism>
<dbReference type="PANTHER" id="PTHR43479:SF7">
    <property type="entry name" value="TETR-FAMILY TRANSCRIPTIONAL REGULATOR"/>
    <property type="match status" value="1"/>
</dbReference>
<dbReference type="AlphaFoldDB" id="A0A823JEP1"/>
<dbReference type="InterPro" id="IPR009057">
    <property type="entry name" value="Homeodomain-like_sf"/>
</dbReference>
<dbReference type="GO" id="GO:0003677">
    <property type="term" value="F:DNA binding"/>
    <property type="evidence" value="ECO:0007669"/>
    <property type="project" value="UniProtKB-UniRule"/>
</dbReference>
<dbReference type="RefSeq" id="WP_003740279.1">
    <property type="nucleotide sequence ID" value="NZ_CP090058.1"/>
</dbReference>
<dbReference type="EMBL" id="AABEKN010000008">
    <property type="protein sequence ID" value="EAG9355068.1"/>
    <property type="molecule type" value="Genomic_DNA"/>
</dbReference>
<evidence type="ECO:0000313" key="4">
    <source>
        <dbReference type="EMBL" id="EAG9355068.1"/>
    </source>
</evidence>
<comment type="caution">
    <text evidence="4">The sequence shown here is derived from an EMBL/GenBank/DDBJ whole genome shotgun (WGS) entry which is preliminary data.</text>
</comment>
<dbReference type="PANTHER" id="PTHR43479">
    <property type="entry name" value="ACREF/ENVCD OPERON REPRESSOR-RELATED"/>
    <property type="match status" value="1"/>
</dbReference>
<name>A0A823JEP1_LISMN</name>
<dbReference type="PROSITE" id="PS50977">
    <property type="entry name" value="HTH_TETR_2"/>
    <property type="match status" value="1"/>
</dbReference>
<feature type="DNA-binding region" description="H-T-H motif" evidence="2">
    <location>
        <begin position="24"/>
        <end position="43"/>
    </location>
</feature>